<accession>A0A250IPU2</accession>
<evidence type="ECO:0008006" key="4">
    <source>
        <dbReference type="Google" id="ProtNLM"/>
    </source>
</evidence>
<dbReference type="SUPFAM" id="SSF52540">
    <property type="entry name" value="P-loop containing nucleoside triphosphate hydrolases"/>
    <property type="match status" value="1"/>
</dbReference>
<evidence type="ECO:0000313" key="3">
    <source>
        <dbReference type="Proteomes" id="UP000217289"/>
    </source>
</evidence>
<sequence length="317" mass="34960">MRLAGGFYGFLEDLHHPDTGLPLPPPTKTSKAHLRAFVPGAELDVLKAFGGTGSFALAELELSPKPEREKQGDPFACKVRPLTLKPFTSVPESWMRVQHREAANQPLILASIREALEEQLRRETADTVTKLRGETADAEAKLREARSALDAAVLEKRSLDGVHERSLRAIAELTERVAALDAEFLHRRVTLEGRLRELEALLRERGERLVALELLDRTDLEKVVPTTGRADARSGHRFQDALGGDFRQLAAYVQAHLWHKDTRYTRAQLLDFLTLLRTRDLIVLAGDSGSGKTSLVKSVASAIGGRCTVVPVNTTAS</sequence>
<proteinExistence type="predicted"/>
<name>A0A250IPU2_9BACT</name>
<dbReference type="KEGG" id="mbd:MEBOL_006790"/>
<dbReference type="Gene3D" id="3.40.50.300">
    <property type="entry name" value="P-loop containing nucleotide triphosphate hydrolases"/>
    <property type="match status" value="1"/>
</dbReference>
<dbReference type="Proteomes" id="UP000217289">
    <property type="component" value="Chromosome"/>
</dbReference>
<gene>
    <name evidence="2" type="ORF">MEBOL_006790</name>
</gene>
<keyword evidence="3" id="KW-1185">Reference proteome</keyword>
<evidence type="ECO:0000256" key="1">
    <source>
        <dbReference type="SAM" id="Coils"/>
    </source>
</evidence>
<evidence type="ECO:0000313" key="2">
    <source>
        <dbReference type="EMBL" id="ATB33298.1"/>
    </source>
</evidence>
<feature type="coiled-coil region" evidence="1">
    <location>
        <begin position="128"/>
        <end position="183"/>
    </location>
</feature>
<organism evidence="2 3">
    <name type="scientific">Melittangium boletus DSM 14713</name>
    <dbReference type="NCBI Taxonomy" id="1294270"/>
    <lineage>
        <taxon>Bacteria</taxon>
        <taxon>Pseudomonadati</taxon>
        <taxon>Myxococcota</taxon>
        <taxon>Myxococcia</taxon>
        <taxon>Myxococcales</taxon>
        <taxon>Cystobacterineae</taxon>
        <taxon>Archangiaceae</taxon>
        <taxon>Melittangium</taxon>
    </lineage>
</organism>
<dbReference type="InterPro" id="IPR027417">
    <property type="entry name" value="P-loop_NTPase"/>
</dbReference>
<dbReference type="AlphaFoldDB" id="A0A250IPU2"/>
<dbReference type="EMBL" id="CP022163">
    <property type="protein sequence ID" value="ATB33298.1"/>
    <property type="molecule type" value="Genomic_DNA"/>
</dbReference>
<keyword evidence="1" id="KW-0175">Coiled coil</keyword>
<reference evidence="2 3" key="1">
    <citation type="submission" date="2017-06" db="EMBL/GenBank/DDBJ databases">
        <authorList>
            <person name="Kim H.J."/>
            <person name="Triplett B.A."/>
        </authorList>
    </citation>
    <scope>NUCLEOTIDE SEQUENCE [LARGE SCALE GENOMIC DNA]</scope>
    <source>
        <strain evidence="2 3">DSM 14713</strain>
    </source>
</reference>
<protein>
    <recommendedName>
        <fullName evidence="4">AAA+ ATPase domain-containing protein</fullName>
    </recommendedName>
</protein>